<evidence type="ECO:0000313" key="7">
    <source>
        <dbReference type="EMBL" id="MDG5976887.1"/>
    </source>
</evidence>
<keyword evidence="6" id="KW-0503">Monooxygenase</keyword>
<dbReference type="PANTHER" id="PTHR46696:SF4">
    <property type="entry name" value="BIOTIN BIOSYNTHESIS CYTOCHROME P450"/>
    <property type="match status" value="1"/>
</dbReference>
<dbReference type="SUPFAM" id="SSF48264">
    <property type="entry name" value="Cytochrome P450"/>
    <property type="match status" value="1"/>
</dbReference>
<dbReference type="EMBL" id="AOGK01000015">
    <property type="protein sequence ID" value="MDG5976887.1"/>
    <property type="molecule type" value="Genomic_DNA"/>
</dbReference>
<dbReference type="RefSeq" id="WP_068174315.1">
    <property type="nucleotide sequence ID" value="NZ_AOGK01000015.1"/>
</dbReference>
<dbReference type="PRINTS" id="PR00359">
    <property type="entry name" value="BP450"/>
</dbReference>
<dbReference type="InterPro" id="IPR001128">
    <property type="entry name" value="Cyt_P450"/>
</dbReference>
<evidence type="ECO:0000256" key="2">
    <source>
        <dbReference type="ARBA" id="ARBA00022617"/>
    </source>
</evidence>
<dbReference type="GO" id="GO:0008395">
    <property type="term" value="F:steroid hydroxylase activity"/>
    <property type="evidence" value="ECO:0007669"/>
    <property type="project" value="TreeGrafter"/>
</dbReference>
<keyword evidence="5" id="KW-0408">Iron</keyword>
<dbReference type="GO" id="GO:0036199">
    <property type="term" value="F:cholest-4-en-3-one 26-monooxygenase activity"/>
    <property type="evidence" value="ECO:0007669"/>
    <property type="project" value="TreeGrafter"/>
</dbReference>
<dbReference type="Proteomes" id="UP001152876">
    <property type="component" value="Unassembled WGS sequence"/>
</dbReference>
<evidence type="ECO:0000313" key="8">
    <source>
        <dbReference type="Proteomes" id="UP001152876"/>
    </source>
</evidence>
<name>A0A9X4NTD8_9BURK</name>
<comment type="caution">
    <text evidence="7">The sequence shown here is derived from an EMBL/GenBank/DDBJ whole genome shotgun (WGS) entry which is preliminary data.</text>
</comment>
<dbReference type="GO" id="GO:0020037">
    <property type="term" value="F:heme binding"/>
    <property type="evidence" value="ECO:0007669"/>
    <property type="project" value="InterPro"/>
</dbReference>
<dbReference type="PANTHER" id="PTHR46696">
    <property type="entry name" value="P450, PUTATIVE (EUROFUNG)-RELATED"/>
    <property type="match status" value="1"/>
</dbReference>
<evidence type="ECO:0000256" key="3">
    <source>
        <dbReference type="ARBA" id="ARBA00022723"/>
    </source>
</evidence>
<comment type="similarity">
    <text evidence="1">Belongs to the cytochrome P450 family.</text>
</comment>
<keyword evidence="2" id="KW-0349">Heme</keyword>
<dbReference type="OrthoDB" id="4168525at2"/>
<dbReference type="Gene3D" id="1.10.630.10">
    <property type="entry name" value="Cytochrome P450"/>
    <property type="match status" value="1"/>
</dbReference>
<keyword evidence="8" id="KW-1185">Reference proteome</keyword>
<evidence type="ECO:0000256" key="6">
    <source>
        <dbReference type="ARBA" id="ARBA00023033"/>
    </source>
</evidence>
<organism evidence="7 8">
    <name type="scientific">Hydrogenophaga taeniospiralis CCUG 15921</name>
    <dbReference type="NCBI Taxonomy" id="1281780"/>
    <lineage>
        <taxon>Bacteria</taxon>
        <taxon>Pseudomonadati</taxon>
        <taxon>Pseudomonadota</taxon>
        <taxon>Betaproteobacteria</taxon>
        <taxon>Burkholderiales</taxon>
        <taxon>Comamonadaceae</taxon>
        <taxon>Hydrogenophaga</taxon>
    </lineage>
</organism>
<protein>
    <submittedName>
        <fullName evidence="7">Cytochrome P450</fullName>
    </submittedName>
</protein>
<dbReference type="InterPro" id="IPR036396">
    <property type="entry name" value="Cyt_P450_sf"/>
</dbReference>
<sequence length="421" mass="46740">MTSLTTTRPTTRVDLTDPGVWHQAVPAEEFTRLRRESPVAWNERTDGQKGFWAVTRYDDIVTVSGNTAVYSSRNGVISLDDFDDAQNDARRTLLEMDAPQHPKMRMITVPGFMPRAVAALEASVRCTAARLLDEVLQSPQVDVVEVLAKQLPIVTLCRVLGIPEERRDDMIRWSDQLIGSDDPEFVDPAVAAVPEAERRMLPFGHPASLQAFELGLQLAQERRHQGTDDIVTRLALGSFDGRPLSDGEFCNYFLMLVVAGNETTRHSISHGIKAFCDFPDQWARFRAGGVDARVAADEIFRWASPVHFVRRIATADVELGGAQIARGDKVAMYYASGNRDEAHFDAPHSFRIDRTPNHHMAFGRGGPHFCLGTHVAKLQVSVLLEEMAKRVASMSLTGPADRLRSNHVHGIKRLPVAFTPA</sequence>
<keyword evidence="3" id="KW-0479">Metal-binding</keyword>
<dbReference type="GO" id="GO:0005506">
    <property type="term" value="F:iron ion binding"/>
    <property type="evidence" value="ECO:0007669"/>
    <property type="project" value="InterPro"/>
</dbReference>
<dbReference type="AlphaFoldDB" id="A0A9X4NTD8"/>
<reference evidence="7" key="1">
    <citation type="submission" date="2013-01" db="EMBL/GenBank/DDBJ databases">
        <title>Genome draft of Hydrogenophaga taeniospiralis 2K1.</title>
        <authorList>
            <person name="Gomila M."/>
            <person name="Lalucat J."/>
        </authorList>
    </citation>
    <scope>NUCLEOTIDE SEQUENCE</scope>
    <source>
        <strain evidence="7">CCUG 15921</strain>
    </source>
</reference>
<evidence type="ECO:0000256" key="4">
    <source>
        <dbReference type="ARBA" id="ARBA00023002"/>
    </source>
</evidence>
<accession>A0A9X4NTD8</accession>
<dbReference type="Pfam" id="PF00067">
    <property type="entry name" value="p450"/>
    <property type="match status" value="1"/>
</dbReference>
<dbReference type="CDD" id="cd11033">
    <property type="entry name" value="CYP142-like"/>
    <property type="match status" value="1"/>
</dbReference>
<evidence type="ECO:0000256" key="5">
    <source>
        <dbReference type="ARBA" id="ARBA00023004"/>
    </source>
</evidence>
<gene>
    <name evidence="7" type="ORF">H010_16594</name>
</gene>
<proteinExistence type="inferred from homology"/>
<evidence type="ECO:0000256" key="1">
    <source>
        <dbReference type="ARBA" id="ARBA00010617"/>
    </source>
</evidence>
<dbReference type="GO" id="GO:0006707">
    <property type="term" value="P:cholesterol catabolic process"/>
    <property type="evidence" value="ECO:0007669"/>
    <property type="project" value="TreeGrafter"/>
</dbReference>
<keyword evidence="4" id="KW-0560">Oxidoreductase</keyword>
<dbReference type="InterPro" id="IPR002397">
    <property type="entry name" value="Cyt_P450_B"/>
</dbReference>
<dbReference type="FunFam" id="1.10.630.10:FF:000018">
    <property type="entry name" value="Cytochrome P450 monooxygenase"/>
    <property type="match status" value="1"/>
</dbReference>